<feature type="domain" description="GIY-YIG catalytic" evidence="1">
    <location>
        <begin position="40"/>
        <end position="188"/>
    </location>
</feature>
<dbReference type="GeneID" id="93202145"/>
<sequence>MNKIRKKVSKESHMFDFYPEKIYSRVEVMGKPSPVPPVNGVYFWWFKEIPPGVPTDGCITYAAYTLLYVGISPDQRGKPNSRSNLRTRIKTHYSGNAAGSTLRRTLGVLLSSVSSFPLRRVGSGSRMTFTHPGEQWLDVWMENNAKVHWFPAEAPWKLEDTLIASLSLPLNIQGNAHDFKMTLSGMRSKAAAQARLMEIADERGFRRRLAAQ</sequence>
<dbReference type="InterPro" id="IPR049311">
    <property type="entry name" value="GIY_YIG_cat"/>
</dbReference>
<accession>A0AAX3Z6D3</accession>
<dbReference type="Pfam" id="PF20815">
    <property type="entry name" value="GIY_YIG_2"/>
    <property type="match status" value="1"/>
</dbReference>
<gene>
    <name evidence="2" type="ORF">QPR60_07590</name>
</gene>
<reference evidence="2" key="1">
    <citation type="journal article" date="2023" name="J. Antimicrob. Chemother.">
        <title>Emergence of OXA-48-producing Enterobacter hormaechei in a Swiss companion animal clinic and their genetic relationship to clinical human isolates.</title>
        <authorList>
            <person name="Dona V."/>
            <person name="Nordmann P."/>
            <person name="Kittl S."/>
            <person name="Schuller S."/>
            <person name="Bouvier M."/>
            <person name="Poirel L."/>
            <person name="Endimiani A."/>
            <person name="Perreten V."/>
        </authorList>
    </citation>
    <scope>NUCLEOTIDE SEQUENCE</scope>
    <source>
        <strain evidence="2">Ehh_25</strain>
    </source>
</reference>
<dbReference type="AlphaFoldDB" id="A0AAX3Z6D3"/>
<organism evidence="2 3">
    <name type="scientific">Enterobacter hormaechei</name>
    <dbReference type="NCBI Taxonomy" id="158836"/>
    <lineage>
        <taxon>Bacteria</taxon>
        <taxon>Pseudomonadati</taxon>
        <taxon>Pseudomonadota</taxon>
        <taxon>Gammaproteobacteria</taxon>
        <taxon>Enterobacterales</taxon>
        <taxon>Enterobacteriaceae</taxon>
        <taxon>Enterobacter</taxon>
        <taxon>Enterobacter cloacae complex</taxon>
    </lineage>
</organism>
<evidence type="ECO:0000313" key="3">
    <source>
        <dbReference type="Proteomes" id="UP001229386"/>
    </source>
</evidence>
<evidence type="ECO:0000259" key="1">
    <source>
        <dbReference type="Pfam" id="PF20815"/>
    </source>
</evidence>
<evidence type="ECO:0000313" key="2">
    <source>
        <dbReference type="EMBL" id="WMB12678.1"/>
    </source>
</evidence>
<dbReference type="Proteomes" id="UP001229386">
    <property type="component" value="Chromosome"/>
</dbReference>
<dbReference type="RefSeq" id="WP_226864997.1">
    <property type="nucleotide sequence ID" value="NZ_CAIZUP010000015.1"/>
</dbReference>
<dbReference type="EMBL" id="CP126746">
    <property type="protein sequence ID" value="WMB12678.1"/>
    <property type="molecule type" value="Genomic_DNA"/>
</dbReference>
<proteinExistence type="predicted"/>
<protein>
    <recommendedName>
        <fullName evidence="1">GIY-YIG catalytic domain-containing protein</fullName>
    </recommendedName>
</protein>
<name>A0AAX3Z6D3_9ENTR</name>